<feature type="chain" id="PRO_5043989314" evidence="2">
    <location>
        <begin position="30"/>
        <end position="274"/>
    </location>
</feature>
<accession>A0AAV6TMY2</accession>
<name>A0AAV6TMY2_9ARAC</name>
<dbReference type="Proteomes" id="UP000827092">
    <property type="component" value="Unassembled WGS sequence"/>
</dbReference>
<organism evidence="3 4">
    <name type="scientific">Oedothorax gibbosus</name>
    <dbReference type="NCBI Taxonomy" id="931172"/>
    <lineage>
        <taxon>Eukaryota</taxon>
        <taxon>Metazoa</taxon>
        <taxon>Ecdysozoa</taxon>
        <taxon>Arthropoda</taxon>
        <taxon>Chelicerata</taxon>
        <taxon>Arachnida</taxon>
        <taxon>Araneae</taxon>
        <taxon>Araneomorphae</taxon>
        <taxon>Entelegynae</taxon>
        <taxon>Araneoidea</taxon>
        <taxon>Linyphiidae</taxon>
        <taxon>Erigoninae</taxon>
        <taxon>Oedothorax</taxon>
    </lineage>
</organism>
<sequence>MLDPRGPRPWPFRRFPLLPLNVTCLLARAVPPHTLIYDGVAQPQRSLTGGPISANCRPDPSLSRIVDIRNDNSPREICCFMLNWSIGINAHIATVQHFSAFLDNLGPHEVRNRDIAINEINKSKATILFCRKKLEELRACPVTGCMLPHTWNTDFLVSMEPAVQSPPPPEPLFLSSHPIENEDNDGFKTVTYRKRKPTSPKGTSSPILRNHTPSPPPSVIQDKTESWIRNQNSFAPLENHDASQYVVLEETVEEPPTYSPPPPSCFGQKGIIPE</sequence>
<evidence type="ECO:0000313" key="4">
    <source>
        <dbReference type="Proteomes" id="UP000827092"/>
    </source>
</evidence>
<evidence type="ECO:0000256" key="1">
    <source>
        <dbReference type="SAM" id="MobiDB-lite"/>
    </source>
</evidence>
<feature type="region of interest" description="Disordered" evidence="1">
    <location>
        <begin position="251"/>
        <end position="274"/>
    </location>
</feature>
<gene>
    <name evidence="3" type="ORF">JTE90_005376</name>
</gene>
<keyword evidence="4" id="KW-1185">Reference proteome</keyword>
<dbReference type="EMBL" id="JAFNEN010002480">
    <property type="protein sequence ID" value="KAG8172670.1"/>
    <property type="molecule type" value="Genomic_DNA"/>
</dbReference>
<evidence type="ECO:0000256" key="2">
    <source>
        <dbReference type="SAM" id="SignalP"/>
    </source>
</evidence>
<reference evidence="3 4" key="1">
    <citation type="journal article" date="2022" name="Nat. Ecol. Evol.">
        <title>A masculinizing supergene underlies an exaggerated male reproductive morph in a spider.</title>
        <authorList>
            <person name="Hendrickx F."/>
            <person name="De Corte Z."/>
            <person name="Sonet G."/>
            <person name="Van Belleghem S.M."/>
            <person name="Kostlbacher S."/>
            <person name="Vangestel C."/>
        </authorList>
    </citation>
    <scope>NUCLEOTIDE SEQUENCE [LARGE SCALE GENOMIC DNA]</scope>
    <source>
        <strain evidence="3">W744_W776</strain>
    </source>
</reference>
<protein>
    <submittedName>
        <fullName evidence="3">Uncharacterized protein</fullName>
    </submittedName>
</protein>
<dbReference type="AlphaFoldDB" id="A0AAV6TMY2"/>
<evidence type="ECO:0000313" key="3">
    <source>
        <dbReference type="EMBL" id="KAG8172670.1"/>
    </source>
</evidence>
<feature type="region of interest" description="Disordered" evidence="1">
    <location>
        <begin position="192"/>
        <end position="221"/>
    </location>
</feature>
<feature type="signal peptide" evidence="2">
    <location>
        <begin position="1"/>
        <end position="29"/>
    </location>
</feature>
<comment type="caution">
    <text evidence="3">The sequence shown here is derived from an EMBL/GenBank/DDBJ whole genome shotgun (WGS) entry which is preliminary data.</text>
</comment>
<proteinExistence type="predicted"/>
<keyword evidence="2" id="KW-0732">Signal</keyword>